<feature type="domain" description="Multidrug resistance protein MdtA-like barrel-sandwich hybrid" evidence="4">
    <location>
        <begin position="78"/>
        <end position="195"/>
    </location>
</feature>
<evidence type="ECO:0000256" key="2">
    <source>
        <dbReference type="SAM" id="MobiDB-lite"/>
    </source>
</evidence>
<evidence type="ECO:0000259" key="5">
    <source>
        <dbReference type="Pfam" id="PF25954"/>
    </source>
</evidence>
<dbReference type="InterPro" id="IPR058624">
    <property type="entry name" value="MdtA-like_HH"/>
</dbReference>
<evidence type="ECO:0000259" key="3">
    <source>
        <dbReference type="Pfam" id="PF25876"/>
    </source>
</evidence>
<dbReference type="Pfam" id="PF25876">
    <property type="entry name" value="HH_MFP_RND"/>
    <property type="match status" value="1"/>
</dbReference>
<proteinExistence type="inferred from homology"/>
<evidence type="ECO:0000259" key="4">
    <source>
        <dbReference type="Pfam" id="PF25917"/>
    </source>
</evidence>
<dbReference type="SUPFAM" id="SSF111369">
    <property type="entry name" value="HlyD-like secretion proteins"/>
    <property type="match status" value="1"/>
</dbReference>
<sequence>MNVIARSARAEGLPNLIKPLSSLFIAGSLFITFSCGEKKILFNKKGGGGPTIVDVIIAKSEKVSDKVEVNGTVVANEFAELRPEVSGLLTFLDVPEGRTVQKGTVIARINNADLVAQLNRSKTQLELAETTEKRLKQLIAVNGINQADYDLAVNNVNTLKADMAYTQALIDKTIIKAPFTGVVGLRKVSAGAYVTPQTVIASMQQLSNLRIDFTVPETYQQYVAKGGTVEVMLDQASGKYETARILAIEPQVNQTTRNLTVRAVLNSGTTSPGSFAKVYLTASNNKNSIMIPSNSIIPEARSKKSRDRKGRQSCFCPGRDRRPERRCGRGYQRPERRRYGGCFGRTFCPARCSCESEKCTKPECRK</sequence>
<dbReference type="Gene3D" id="2.40.30.170">
    <property type="match status" value="1"/>
</dbReference>
<evidence type="ECO:0000256" key="1">
    <source>
        <dbReference type="ARBA" id="ARBA00009477"/>
    </source>
</evidence>
<feature type="domain" description="CusB-like beta-barrel" evidence="5">
    <location>
        <begin position="211"/>
        <end position="283"/>
    </location>
</feature>
<dbReference type="RefSeq" id="WP_353721365.1">
    <property type="nucleotide sequence ID" value="NZ_CP159289.1"/>
</dbReference>
<dbReference type="GO" id="GO:0015562">
    <property type="term" value="F:efflux transmembrane transporter activity"/>
    <property type="evidence" value="ECO:0007669"/>
    <property type="project" value="TreeGrafter"/>
</dbReference>
<dbReference type="Pfam" id="PF25917">
    <property type="entry name" value="BSH_RND"/>
    <property type="match status" value="1"/>
</dbReference>
<dbReference type="InterPro" id="IPR058625">
    <property type="entry name" value="MdtA-like_BSH"/>
</dbReference>
<feature type="domain" description="Multidrug resistance protein MdtA-like alpha-helical hairpin" evidence="3">
    <location>
        <begin position="112"/>
        <end position="172"/>
    </location>
</feature>
<dbReference type="GO" id="GO:1990281">
    <property type="term" value="C:efflux pump complex"/>
    <property type="evidence" value="ECO:0007669"/>
    <property type="project" value="TreeGrafter"/>
</dbReference>
<evidence type="ECO:0000313" key="6">
    <source>
        <dbReference type="EMBL" id="XCH26067.1"/>
    </source>
</evidence>
<dbReference type="PROSITE" id="PS51257">
    <property type="entry name" value="PROKAR_LIPOPROTEIN"/>
    <property type="match status" value="1"/>
</dbReference>
<dbReference type="Gene3D" id="1.10.287.470">
    <property type="entry name" value="Helix hairpin bin"/>
    <property type="match status" value="1"/>
</dbReference>
<feature type="compositionally biased region" description="Basic and acidic residues" evidence="2">
    <location>
        <begin position="318"/>
        <end position="329"/>
    </location>
</feature>
<reference evidence="6" key="1">
    <citation type="submission" date="2024-06" db="EMBL/GenBank/DDBJ databases">
        <title>Sequencing and assembly of the genome of Dyadobacter sp. strain 676, a symbiont of Cyamopsis tetragonoloba.</title>
        <authorList>
            <person name="Guro P."/>
            <person name="Sazanova A."/>
            <person name="Kuznetsova I."/>
            <person name="Belimov A."/>
            <person name="Safronova V."/>
        </authorList>
    </citation>
    <scope>NUCLEOTIDE SEQUENCE</scope>
    <source>
        <strain evidence="6">676</strain>
    </source>
</reference>
<dbReference type="NCBIfam" id="TIGR01730">
    <property type="entry name" value="RND_mfp"/>
    <property type="match status" value="1"/>
</dbReference>
<dbReference type="Pfam" id="PF25954">
    <property type="entry name" value="Beta-barrel_RND_2"/>
    <property type="match status" value="1"/>
</dbReference>
<accession>A0AAU8FND1</accession>
<organism evidence="6">
    <name type="scientific">Dyadobacter sp. 676</name>
    <dbReference type="NCBI Taxonomy" id="3088362"/>
    <lineage>
        <taxon>Bacteria</taxon>
        <taxon>Pseudomonadati</taxon>
        <taxon>Bacteroidota</taxon>
        <taxon>Cytophagia</taxon>
        <taxon>Cytophagales</taxon>
        <taxon>Spirosomataceae</taxon>
        <taxon>Dyadobacter</taxon>
    </lineage>
</organism>
<dbReference type="PANTHER" id="PTHR30469">
    <property type="entry name" value="MULTIDRUG RESISTANCE PROTEIN MDTA"/>
    <property type="match status" value="1"/>
</dbReference>
<protein>
    <submittedName>
        <fullName evidence="6">Efflux RND transporter periplasmic adaptor subunit</fullName>
    </submittedName>
</protein>
<dbReference type="Gene3D" id="2.40.50.100">
    <property type="match status" value="1"/>
</dbReference>
<dbReference type="EMBL" id="CP159289">
    <property type="protein sequence ID" value="XCH26067.1"/>
    <property type="molecule type" value="Genomic_DNA"/>
</dbReference>
<feature type="region of interest" description="Disordered" evidence="2">
    <location>
        <begin position="299"/>
        <end position="329"/>
    </location>
</feature>
<dbReference type="InterPro" id="IPR006143">
    <property type="entry name" value="RND_pump_MFP"/>
</dbReference>
<name>A0AAU8FND1_9BACT</name>
<dbReference type="AlphaFoldDB" id="A0AAU8FND1"/>
<dbReference type="InterPro" id="IPR058792">
    <property type="entry name" value="Beta-barrel_RND_2"/>
</dbReference>
<gene>
    <name evidence="6" type="ORF">ABV298_06595</name>
</gene>
<comment type="similarity">
    <text evidence="1">Belongs to the membrane fusion protein (MFP) (TC 8.A.1) family.</text>
</comment>